<sequence>MPIAIALYAVIYPVFGSPLGNDINIRIEDSIDIQDNDIQDNDIIGINATFLYPISD</sequence>
<accession>A0AAD5XY39</accession>
<dbReference type="AlphaFoldDB" id="A0AAD5XY39"/>
<organism evidence="1 2">
    <name type="scientific">Clydaea vesicula</name>
    <dbReference type="NCBI Taxonomy" id="447962"/>
    <lineage>
        <taxon>Eukaryota</taxon>
        <taxon>Fungi</taxon>
        <taxon>Fungi incertae sedis</taxon>
        <taxon>Chytridiomycota</taxon>
        <taxon>Chytridiomycota incertae sedis</taxon>
        <taxon>Chytridiomycetes</taxon>
        <taxon>Lobulomycetales</taxon>
        <taxon>Lobulomycetaceae</taxon>
        <taxon>Clydaea</taxon>
    </lineage>
</organism>
<evidence type="ECO:0000313" key="1">
    <source>
        <dbReference type="EMBL" id="KAJ3211189.1"/>
    </source>
</evidence>
<dbReference type="EMBL" id="JADGJW010000851">
    <property type="protein sequence ID" value="KAJ3211189.1"/>
    <property type="molecule type" value="Genomic_DNA"/>
</dbReference>
<comment type="caution">
    <text evidence="1">The sequence shown here is derived from an EMBL/GenBank/DDBJ whole genome shotgun (WGS) entry which is preliminary data.</text>
</comment>
<dbReference type="Proteomes" id="UP001211065">
    <property type="component" value="Unassembled WGS sequence"/>
</dbReference>
<reference evidence="1" key="1">
    <citation type="submission" date="2020-05" db="EMBL/GenBank/DDBJ databases">
        <title>Phylogenomic resolution of chytrid fungi.</title>
        <authorList>
            <person name="Stajich J.E."/>
            <person name="Amses K."/>
            <person name="Simmons R."/>
            <person name="Seto K."/>
            <person name="Myers J."/>
            <person name="Bonds A."/>
            <person name="Quandt C.A."/>
            <person name="Barry K."/>
            <person name="Liu P."/>
            <person name="Grigoriev I."/>
            <person name="Longcore J.E."/>
            <person name="James T.Y."/>
        </authorList>
    </citation>
    <scope>NUCLEOTIDE SEQUENCE</scope>
    <source>
        <strain evidence="1">JEL0476</strain>
    </source>
</reference>
<proteinExistence type="predicted"/>
<evidence type="ECO:0000313" key="2">
    <source>
        <dbReference type="Proteomes" id="UP001211065"/>
    </source>
</evidence>
<protein>
    <submittedName>
        <fullName evidence="1">Uncharacterized protein</fullName>
    </submittedName>
</protein>
<gene>
    <name evidence="1" type="ORF">HK099_008083</name>
</gene>
<keyword evidence="2" id="KW-1185">Reference proteome</keyword>
<name>A0AAD5XY39_9FUNG</name>